<evidence type="ECO:0000256" key="1">
    <source>
        <dbReference type="ARBA" id="ARBA00022679"/>
    </source>
</evidence>
<dbReference type="Proteomes" id="UP000472573">
    <property type="component" value="Unassembled WGS sequence"/>
</dbReference>
<dbReference type="EMBL" id="JADOFV010000005">
    <property type="protein sequence ID" value="MBF7128002.1"/>
    <property type="molecule type" value="Genomic_DNA"/>
</dbReference>
<dbReference type="PROSITE" id="PS00676">
    <property type="entry name" value="SIGMA54_INTERACT_2"/>
    <property type="match status" value="1"/>
</dbReference>
<feature type="domain" description="PTS EIIA type-4" evidence="5">
    <location>
        <begin position="557"/>
        <end position="693"/>
    </location>
</feature>
<gene>
    <name evidence="7" type="ORF">GBO79_08465</name>
    <name evidence="8" type="ORF">ITQ97_09355</name>
</gene>
<feature type="domain" description="PRD" evidence="6">
    <location>
        <begin position="813"/>
        <end position="913"/>
    </location>
</feature>
<keyword evidence="3" id="KW-0067">ATP-binding</keyword>
<dbReference type="AlphaFoldDB" id="A0A6L5A0F3"/>
<dbReference type="PROSITE" id="PS51096">
    <property type="entry name" value="PTS_EIIA_TYPE_4"/>
    <property type="match status" value="1"/>
</dbReference>
<evidence type="ECO:0000313" key="10">
    <source>
        <dbReference type="Proteomes" id="UP000743107"/>
    </source>
</evidence>
<dbReference type="RefSeq" id="WP_060743805.1">
    <property type="nucleotide sequence ID" value="NZ_CP039378.1"/>
</dbReference>
<dbReference type="InterPro" id="IPR011608">
    <property type="entry name" value="PRD"/>
</dbReference>
<organism evidence="8 10">
    <name type="scientific">Pediococcus pentosaceus</name>
    <dbReference type="NCBI Taxonomy" id="1255"/>
    <lineage>
        <taxon>Bacteria</taxon>
        <taxon>Bacillati</taxon>
        <taxon>Bacillota</taxon>
        <taxon>Bacilli</taxon>
        <taxon>Lactobacillales</taxon>
        <taxon>Lactobacillaceae</taxon>
        <taxon>Pediococcus</taxon>
    </lineage>
</organism>
<dbReference type="InterPro" id="IPR027417">
    <property type="entry name" value="P-loop_NTPase"/>
</dbReference>
<evidence type="ECO:0000313" key="7">
    <source>
        <dbReference type="EMBL" id="KAF0412588.1"/>
    </source>
</evidence>
<keyword evidence="1" id="KW-0808">Transferase</keyword>
<evidence type="ECO:0000256" key="3">
    <source>
        <dbReference type="ARBA" id="ARBA00022840"/>
    </source>
</evidence>
<accession>A0A6L5A0F3</accession>
<dbReference type="SMART" id="SM00382">
    <property type="entry name" value="AAA"/>
    <property type="match status" value="1"/>
</dbReference>
<comment type="caution">
    <text evidence="8">The sequence shown here is derived from an EMBL/GenBank/DDBJ whole genome shotgun (WGS) entry which is preliminary data.</text>
</comment>
<dbReference type="GO" id="GO:0009401">
    <property type="term" value="P:phosphoenolpyruvate-dependent sugar phosphotransferase system"/>
    <property type="evidence" value="ECO:0007669"/>
    <property type="project" value="InterPro"/>
</dbReference>
<name>A0A6L5A0F3_PEDPE</name>
<dbReference type="PROSITE" id="PS51372">
    <property type="entry name" value="PRD_2"/>
    <property type="match status" value="1"/>
</dbReference>
<evidence type="ECO:0000256" key="2">
    <source>
        <dbReference type="ARBA" id="ARBA00022741"/>
    </source>
</evidence>
<evidence type="ECO:0000313" key="9">
    <source>
        <dbReference type="Proteomes" id="UP000472573"/>
    </source>
</evidence>
<reference evidence="8" key="4">
    <citation type="submission" date="2020-11" db="EMBL/GenBank/DDBJ databases">
        <title>Antibiotic susceptibility profiles of Pediococcus pentosaceus from various origins and their implications for the safety assessment of strains with food-technology applications.</title>
        <authorList>
            <person name="Shani N."/>
            <person name="Oberhaensli S."/>
            <person name="Arias E."/>
        </authorList>
    </citation>
    <scope>NUCLEOTIDE SEQUENCE</scope>
    <source>
        <strain evidence="8">FAM 19164</strain>
    </source>
</reference>
<keyword evidence="9" id="KW-1185">Reference proteome</keyword>
<dbReference type="EMBL" id="WENB01000005">
    <property type="protein sequence ID" value="KAF0412588.1"/>
    <property type="molecule type" value="Genomic_DNA"/>
</dbReference>
<dbReference type="InterPro" id="IPR025943">
    <property type="entry name" value="Sigma_54_int_dom_ATP-bd_2"/>
</dbReference>
<dbReference type="Pfam" id="PF03610">
    <property type="entry name" value="EIIA-man"/>
    <property type="match status" value="1"/>
</dbReference>
<evidence type="ECO:0000259" key="4">
    <source>
        <dbReference type="PROSITE" id="PS50045"/>
    </source>
</evidence>
<dbReference type="Gene3D" id="3.40.50.300">
    <property type="entry name" value="P-loop containing nucleotide triphosphate hydrolases"/>
    <property type="match status" value="1"/>
</dbReference>
<dbReference type="Pfam" id="PF00874">
    <property type="entry name" value="PRD"/>
    <property type="match status" value="1"/>
</dbReference>
<dbReference type="PROSITE" id="PS50045">
    <property type="entry name" value="SIGMA54_INTERACT_4"/>
    <property type="match status" value="1"/>
</dbReference>
<feature type="domain" description="Sigma-54 factor interaction" evidence="4">
    <location>
        <begin position="104"/>
        <end position="338"/>
    </location>
</feature>
<dbReference type="SUPFAM" id="SSF53062">
    <property type="entry name" value="PTS system fructose IIA component-like"/>
    <property type="match status" value="1"/>
</dbReference>
<dbReference type="PANTHER" id="PTHR32071">
    <property type="entry name" value="TRANSCRIPTIONAL REGULATORY PROTEIN"/>
    <property type="match status" value="1"/>
</dbReference>
<dbReference type="InterPro" id="IPR003593">
    <property type="entry name" value="AAA+_ATPase"/>
</dbReference>
<dbReference type="InterPro" id="IPR036662">
    <property type="entry name" value="PTS_EIIA_man-typ_sf"/>
</dbReference>
<dbReference type="GO" id="GO:0005524">
    <property type="term" value="F:ATP binding"/>
    <property type="evidence" value="ECO:0007669"/>
    <property type="project" value="UniProtKB-KW"/>
</dbReference>
<dbReference type="GO" id="GO:0016740">
    <property type="term" value="F:transferase activity"/>
    <property type="evidence" value="ECO:0007669"/>
    <property type="project" value="UniProtKB-KW"/>
</dbReference>
<dbReference type="SUPFAM" id="SSF52540">
    <property type="entry name" value="P-loop containing nucleoside triphosphate hydrolases"/>
    <property type="match status" value="1"/>
</dbReference>
<dbReference type="SUPFAM" id="SSF63520">
    <property type="entry name" value="PTS-regulatory domain, PRD"/>
    <property type="match status" value="1"/>
</dbReference>
<sequence>MIKERVMELLQDETANKDWQNNGVSAESLCQHFSVRRNTISAYLNELCKEGQAIKINSRPVLFWDRKQLEERYEIKLTDHEYASLKDLTAQLENPKKISPFDVVIGSQGSLYTPIERLKAAAGYPGTGLPVLITGSTGTGKSFLAKVFYQYCVDKGFLAEGSNFVHLNCAEYADNPELLASNLFGYRKGAFTGASEDSKGLFDEADGGMLFLDEIHRLDAKGQEKLFNYLDNGKITPLGETKKAHSVKVRLVFATTEDVQSHFLDTFIRRIPIQVEIPELNDRPRQERENLVKSFYLTQAQRIERNIQVNTSVLNILSSGSYLGNVGQLKNTVLISVANSLQRSEKENVIDILLSDVPKTVIDQNIKNSKLLSFSDQFVSVLPQMTIDDLISQSQAYTDEIKRAILKIIKQYGQKHNRMTFVNNAIDEINQLCDYLIFKKDSDGNDVSIEFLKKIFSDRIVNIESNQDIKFMGNAALVLSYYFYNRERSNWHLKNSEEQILVQIIDSFRKEDLELENVINDMKLITNKAMNFYMDTVDELFVHLYLRSVRKAANAQNIRCIILSHGYSTASSIASVINNMLGEHVLDAIDMPLDIDVQEIGSKINSYIKNRSINNGLILMVDMGSLEGIQEFINNEVDFPIGVVNNVSTQSALLVADDIRQRKDINKIMDDIRSKIIPSTQVIYPKEIKKNLIITCCFTGIGTANNVKNLLLDSMPEEVDCDIQAFEIERLKDEEQIAIFNKLYNILAVVGTIDPGLPKAPYISLESVISGNEIDKFNDALQACMTDEQILSFNDQLIHNFSLERVINSITILDAHLVMDNIDRAIKSYSDLSEQIIGNVTRMSLYVHISCLIERLIRNEPITTYDLSMIDDTNAKQTFKWIKEAFSVIEKIYSVEIPESEYGYIFDIIRANA</sequence>
<keyword evidence="2" id="KW-0547">Nucleotide-binding</keyword>
<dbReference type="InterPro" id="IPR002078">
    <property type="entry name" value="Sigma_54_int"/>
</dbReference>
<dbReference type="PANTHER" id="PTHR32071:SF38">
    <property type="entry name" value="PSP OPERON TRANSCRIPTIONAL ACTIVATOR"/>
    <property type="match status" value="1"/>
</dbReference>
<dbReference type="CDD" id="cd00009">
    <property type="entry name" value="AAA"/>
    <property type="match status" value="1"/>
</dbReference>
<reference evidence="9" key="3">
    <citation type="submission" date="2020-03" db="EMBL/GenBank/DDBJ databases">
        <title>SpeciesPrimer: A bioinformatics pipeline dedicated to the design of qPCR primers for the quantification of bacterial species.</title>
        <authorList>
            <person name="Dreier M."/>
            <person name="Berthoud H."/>
            <person name="Shani N."/>
            <person name="Wechsler D."/>
            <person name="Junier P."/>
        </authorList>
    </citation>
    <scope>NUCLEOTIDE SEQUENCE [LARGE SCALE GENOMIC DNA]</scope>
    <source>
        <strain evidence="9">FAM13073</strain>
    </source>
</reference>
<protein>
    <submittedName>
        <fullName evidence="7">PRD domain-containing protein</fullName>
    </submittedName>
    <submittedName>
        <fullName evidence="8">Sigma 54-interacting transcriptional regulator</fullName>
    </submittedName>
</protein>
<evidence type="ECO:0000259" key="5">
    <source>
        <dbReference type="PROSITE" id="PS51096"/>
    </source>
</evidence>
<dbReference type="Gene3D" id="1.10.1790.10">
    <property type="entry name" value="PRD domain"/>
    <property type="match status" value="1"/>
</dbReference>
<reference evidence="7" key="2">
    <citation type="submission" date="2019-12" db="EMBL/GenBank/DDBJ databases">
        <title>SpeciesPrimer: A bioinformatics pipeline dedicated to the design of qPCR primers for the quantification of bacterial species.</title>
        <authorList>
            <person name="Dreier M."/>
            <person name="Berthoud H."/>
            <person name="Shani N."/>
            <person name="Wechsler D."/>
            <person name="Junier P."/>
        </authorList>
    </citation>
    <scope>NUCLEOTIDE SEQUENCE</scope>
    <source>
        <strain evidence="7">FAM13073</strain>
    </source>
</reference>
<dbReference type="GO" id="GO:0006355">
    <property type="term" value="P:regulation of DNA-templated transcription"/>
    <property type="evidence" value="ECO:0007669"/>
    <property type="project" value="InterPro"/>
</dbReference>
<dbReference type="Pfam" id="PF00158">
    <property type="entry name" value="Sigma54_activat"/>
    <property type="match status" value="1"/>
</dbReference>
<evidence type="ECO:0000259" key="6">
    <source>
        <dbReference type="PROSITE" id="PS51372"/>
    </source>
</evidence>
<dbReference type="Proteomes" id="UP000743107">
    <property type="component" value="Unassembled WGS sequence"/>
</dbReference>
<proteinExistence type="predicted"/>
<dbReference type="InterPro" id="IPR004701">
    <property type="entry name" value="PTS_EIIA_man-typ"/>
</dbReference>
<dbReference type="Gene3D" id="3.40.50.510">
    <property type="entry name" value="Phosphotransferase system, mannose-type IIA component"/>
    <property type="match status" value="1"/>
</dbReference>
<evidence type="ECO:0000313" key="8">
    <source>
        <dbReference type="EMBL" id="MBF7128002.1"/>
    </source>
</evidence>
<reference evidence="7 9" key="1">
    <citation type="submission" date="2019-10" db="EMBL/GenBank/DDBJ databases">
        <authorList>
            <person name="Irmler S."/>
            <person name="Berthoud H."/>
            <person name="Roetschi A."/>
            <person name="Arias E."/>
            <person name="Shani N."/>
            <person name="Wuethrich D."/>
            <person name="Bruggmann R."/>
        </authorList>
    </citation>
    <scope>NUCLEOTIDE SEQUENCE [LARGE SCALE GENOMIC DNA]</scope>
    <source>
        <strain evidence="7 9">FAM13073</strain>
    </source>
</reference>
<dbReference type="InterPro" id="IPR036634">
    <property type="entry name" value="PRD_sf"/>
</dbReference>
<dbReference type="GO" id="GO:0016020">
    <property type="term" value="C:membrane"/>
    <property type="evidence" value="ECO:0007669"/>
    <property type="project" value="InterPro"/>
</dbReference>